<reference evidence="1" key="1">
    <citation type="submission" date="2023-03" db="EMBL/GenBank/DDBJ databases">
        <authorList>
            <person name="Shen W."/>
            <person name="Cai J."/>
        </authorList>
    </citation>
    <scope>NUCLEOTIDE SEQUENCE</scope>
    <source>
        <strain evidence="1">P33-2</strain>
    </source>
</reference>
<dbReference type="AlphaFoldDB" id="A0AAW8RUL1"/>
<accession>A0AAW8RUL1</accession>
<dbReference type="RefSeq" id="WP_311865304.1">
    <property type="nucleotide sequence ID" value="NZ_JARPWH010000042.1"/>
</dbReference>
<dbReference type="Proteomes" id="UP001260773">
    <property type="component" value="Unassembled WGS sequence"/>
</dbReference>
<evidence type="ECO:0000313" key="1">
    <source>
        <dbReference type="EMBL" id="MDT2403186.1"/>
    </source>
</evidence>
<comment type="caution">
    <text evidence="1">The sequence shown here is derived from an EMBL/GenBank/DDBJ whole genome shotgun (WGS) entry which is preliminary data.</text>
</comment>
<name>A0AAW8RUL1_ENTAV</name>
<gene>
    <name evidence="1" type="ORF">P7D43_12485</name>
</gene>
<dbReference type="EMBL" id="JARPWH010000042">
    <property type="protein sequence ID" value="MDT2403186.1"/>
    <property type="molecule type" value="Genomic_DNA"/>
</dbReference>
<protein>
    <submittedName>
        <fullName evidence="1">Uncharacterized protein</fullName>
    </submittedName>
</protein>
<organism evidence="1 2">
    <name type="scientific">Enterococcus avium</name>
    <name type="common">Streptococcus avium</name>
    <dbReference type="NCBI Taxonomy" id="33945"/>
    <lineage>
        <taxon>Bacteria</taxon>
        <taxon>Bacillati</taxon>
        <taxon>Bacillota</taxon>
        <taxon>Bacilli</taxon>
        <taxon>Lactobacillales</taxon>
        <taxon>Enterococcaceae</taxon>
        <taxon>Enterococcus</taxon>
    </lineage>
</organism>
<proteinExistence type="predicted"/>
<sequence>MEEEMSQFIAKEQEKADKVVELKSWQTNFRKNSKEAPIANSVFNIELVLENDLKLKGKLAFNAFTFEEILTENLNLDSLKYRLERLKIHLPML</sequence>
<evidence type="ECO:0000313" key="2">
    <source>
        <dbReference type="Proteomes" id="UP001260773"/>
    </source>
</evidence>